<dbReference type="Proteomes" id="UP000821866">
    <property type="component" value="Unassembled WGS sequence"/>
</dbReference>
<reference evidence="2" key="2">
    <citation type="submission" date="2021-09" db="EMBL/GenBank/DDBJ databases">
        <authorList>
            <person name="Jia N."/>
            <person name="Wang J."/>
            <person name="Shi W."/>
            <person name="Du L."/>
            <person name="Sun Y."/>
            <person name="Zhan W."/>
            <person name="Jiang J."/>
            <person name="Wang Q."/>
            <person name="Zhang B."/>
            <person name="Ji P."/>
            <person name="Sakyi L.B."/>
            <person name="Cui X."/>
            <person name="Yuan T."/>
            <person name="Jiang B."/>
            <person name="Yang W."/>
            <person name="Lam T.T.-Y."/>
            <person name="Chang Q."/>
            <person name="Ding S."/>
            <person name="Wang X."/>
            <person name="Zhu J."/>
            <person name="Ruan X."/>
            <person name="Zhao L."/>
            <person name="Wei J."/>
            <person name="Que T."/>
            <person name="Du C."/>
            <person name="Cheng J."/>
            <person name="Dai P."/>
            <person name="Han X."/>
            <person name="Huang E."/>
            <person name="Gao Y."/>
            <person name="Liu J."/>
            <person name="Shao H."/>
            <person name="Ye R."/>
            <person name="Li L."/>
            <person name="Wei W."/>
            <person name="Wang X."/>
            <person name="Wang C."/>
            <person name="Huo Q."/>
            <person name="Li W."/>
            <person name="Guo W."/>
            <person name="Chen H."/>
            <person name="Chen S."/>
            <person name="Zhou L."/>
            <person name="Zhou L."/>
            <person name="Ni X."/>
            <person name="Tian J."/>
            <person name="Zhou Y."/>
            <person name="Sheng Y."/>
            <person name="Liu T."/>
            <person name="Pan Y."/>
            <person name="Xia L."/>
            <person name="Li J."/>
            <person name="Zhao F."/>
            <person name="Cao W."/>
        </authorList>
    </citation>
    <scope>NUCLEOTIDE SEQUENCE</scope>
    <source>
        <strain evidence="2">Rmic-2018</strain>
        <tissue evidence="2">Larvae</tissue>
    </source>
</reference>
<accession>A0A9J6D2R8</accession>
<dbReference type="AlphaFoldDB" id="A0A9J6D2R8"/>
<feature type="region of interest" description="Disordered" evidence="1">
    <location>
        <begin position="1"/>
        <end position="47"/>
    </location>
</feature>
<dbReference type="EMBL" id="JABSTU010000538">
    <property type="protein sequence ID" value="KAH7989992.1"/>
    <property type="molecule type" value="Genomic_DNA"/>
</dbReference>
<keyword evidence="3" id="KW-1185">Reference proteome</keyword>
<reference evidence="2" key="1">
    <citation type="journal article" date="2020" name="Cell">
        <title>Large-Scale Comparative Analyses of Tick Genomes Elucidate Their Genetic Diversity and Vector Capacities.</title>
        <authorList>
            <consortium name="Tick Genome and Microbiome Consortium (TIGMIC)"/>
            <person name="Jia N."/>
            <person name="Wang J."/>
            <person name="Shi W."/>
            <person name="Du L."/>
            <person name="Sun Y."/>
            <person name="Zhan W."/>
            <person name="Jiang J.F."/>
            <person name="Wang Q."/>
            <person name="Zhang B."/>
            <person name="Ji P."/>
            <person name="Bell-Sakyi L."/>
            <person name="Cui X.M."/>
            <person name="Yuan T.T."/>
            <person name="Jiang B.G."/>
            <person name="Yang W.F."/>
            <person name="Lam T.T."/>
            <person name="Chang Q.C."/>
            <person name="Ding S.J."/>
            <person name="Wang X.J."/>
            <person name="Zhu J.G."/>
            <person name="Ruan X.D."/>
            <person name="Zhao L."/>
            <person name="Wei J.T."/>
            <person name="Ye R.Z."/>
            <person name="Que T.C."/>
            <person name="Du C.H."/>
            <person name="Zhou Y.H."/>
            <person name="Cheng J.X."/>
            <person name="Dai P.F."/>
            <person name="Guo W.B."/>
            <person name="Han X.H."/>
            <person name="Huang E.J."/>
            <person name="Li L.F."/>
            <person name="Wei W."/>
            <person name="Gao Y.C."/>
            <person name="Liu J.Z."/>
            <person name="Shao H.Z."/>
            <person name="Wang X."/>
            <person name="Wang C.C."/>
            <person name="Yang T.C."/>
            <person name="Huo Q.B."/>
            <person name="Li W."/>
            <person name="Chen H.Y."/>
            <person name="Chen S.E."/>
            <person name="Zhou L.G."/>
            <person name="Ni X.B."/>
            <person name="Tian J.H."/>
            <person name="Sheng Y."/>
            <person name="Liu T."/>
            <person name="Pan Y.S."/>
            <person name="Xia L.Y."/>
            <person name="Li J."/>
            <person name="Zhao F."/>
            <person name="Cao W.C."/>
        </authorList>
    </citation>
    <scope>NUCLEOTIDE SEQUENCE</scope>
    <source>
        <strain evidence="2">Rmic-2018</strain>
    </source>
</reference>
<protein>
    <recommendedName>
        <fullName evidence="4">Monocarboxylate transporter</fullName>
    </recommendedName>
</protein>
<comment type="caution">
    <text evidence="2">The sequence shown here is derived from an EMBL/GenBank/DDBJ whole genome shotgun (WGS) entry which is preliminary data.</text>
</comment>
<evidence type="ECO:0000313" key="3">
    <source>
        <dbReference type="Proteomes" id="UP000821866"/>
    </source>
</evidence>
<evidence type="ECO:0008006" key="4">
    <source>
        <dbReference type="Google" id="ProtNLM"/>
    </source>
</evidence>
<name>A0A9J6D2R8_RHIMP</name>
<proteinExistence type="predicted"/>
<sequence>MSRGHLVPPLGPQDLRPRTDYAAGPRVSAGHRAGSQLTSESSSRRHPAYGTTQGLTIHCVELDTCWAVPVATACITFLSCIVSSSYRYLCVLLIKELHVKREESTLPQTAFVISGGCVGAGVGTTLRGVTMYLLLYFDKYKATATAIKNIGHGRSRYGRRSIDVTRYNEVRSERQPSSKRRFEHAHIAASNDYQDTSLFSNLPR</sequence>
<organism evidence="2 3">
    <name type="scientific">Rhipicephalus microplus</name>
    <name type="common">Cattle tick</name>
    <name type="synonym">Boophilus microplus</name>
    <dbReference type="NCBI Taxonomy" id="6941"/>
    <lineage>
        <taxon>Eukaryota</taxon>
        <taxon>Metazoa</taxon>
        <taxon>Ecdysozoa</taxon>
        <taxon>Arthropoda</taxon>
        <taxon>Chelicerata</taxon>
        <taxon>Arachnida</taxon>
        <taxon>Acari</taxon>
        <taxon>Parasitiformes</taxon>
        <taxon>Ixodida</taxon>
        <taxon>Ixodoidea</taxon>
        <taxon>Ixodidae</taxon>
        <taxon>Rhipicephalinae</taxon>
        <taxon>Rhipicephalus</taxon>
        <taxon>Boophilus</taxon>
    </lineage>
</organism>
<evidence type="ECO:0000313" key="2">
    <source>
        <dbReference type="EMBL" id="KAH7989992.1"/>
    </source>
</evidence>
<evidence type="ECO:0000256" key="1">
    <source>
        <dbReference type="SAM" id="MobiDB-lite"/>
    </source>
</evidence>
<gene>
    <name evidence="2" type="ORF">HPB51_026502</name>
</gene>